<keyword evidence="2 6" id="KW-0479">Metal-binding</keyword>
<feature type="coiled-coil region" evidence="7">
    <location>
        <begin position="665"/>
        <end position="738"/>
    </location>
</feature>
<comment type="similarity">
    <text evidence="6">Belongs to the BRE1 family.</text>
</comment>
<feature type="coiled-coil region" evidence="7">
    <location>
        <begin position="279"/>
        <end position="306"/>
    </location>
</feature>
<evidence type="ECO:0000256" key="8">
    <source>
        <dbReference type="SAM" id="MobiDB-lite"/>
    </source>
</evidence>
<dbReference type="InterPro" id="IPR013956">
    <property type="entry name" value="E3_ubiquit_lig_Bre1"/>
</dbReference>
<dbReference type="UniPathway" id="UPA00143"/>
<keyword evidence="3 6" id="KW-0863">Zinc-finger</keyword>
<sequence length="769" mass="86728">MESRKRPLADDAELASHPKKRIVSSPDVGPSPLSTANGTLDAVSEPTADDQLELFRKDALFRRMRHYARENEKSQARIAQLEQRKSTCEAGLVAIAACWEQLVDTIRTLTAEEDMPNVVVETKDLFDLSQHVSTDLSLKTALEQNMHATQRLVTSFFKARPAVSQDATYQRCQKAQTECTALRSEVAVMRKRLAEVESDRARWQEELSAAEMRIDRLKSSTVAAMQTQSSSSPKDGSAMEDIRPGSGSPQGHSDLPPHPQLNGHDHPPPGNPEEIRDSLKSKDERILALELESNRLTEEITHLRIEVRAPSIQVINETPHYKLLLDHASHLEGLLVESTQETAQLNETLDQFRASRKEFEEEIQVAAQQATQELKTLLSKRDADNLRVRELRDQFGAELSERKARDSVKLQSIHELKDLAESRSERISQLQSEVGRHKARLAALSGDEDLMKYFFEGKGEDLDYMRNLKRKLDEAEAKSAVLEQALSTLNKDHPDVARHVTSEATAREELAKASKELARYRSILGESSASDVRALAQQLQTKEGELQKLRLLTEQQAQAETSLFAEIDRLSSLWEGLDQQVKKKVFDLGAFEEKLQKTAHEKAKAENKYFAAMREKEMGESERKAMTRQLEKQGKAVERAAEVEKQLNSHLVDLEKMNVLNRRAVDNADKRIQTLEVDLSKWQALVEAERRRVAEACAFASERGVYMRRLESLLKATEEELSRTKKEAEKKIKKLSSAAVPASTREEALTQENEGLWVGVPCNNGRGND</sequence>
<feature type="domain" description="BRE1-like coiled-coil containing" evidence="9">
    <location>
        <begin position="80"/>
        <end position="217"/>
    </location>
</feature>
<comment type="catalytic activity">
    <reaction evidence="6">
        <text>S-ubiquitinyl-[E2 ubiquitin-conjugating enzyme]-L-cysteine + [acceptor protein]-L-lysine = [E2 ubiquitin-conjugating enzyme]-L-cysteine + N(6)-ubiquitinyl-[acceptor protein]-L-lysine.</text>
        <dbReference type="EC" id="2.3.2.27"/>
    </reaction>
</comment>
<accession>A0A8I3AAU9</accession>
<organism evidence="10 11">
    <name type="scientific">Boletus reticuloceps</name>
    <dbReference type="NCBI Taxonomy" id="495285"/>
    <lineage>
        <taxon>Eukaryota</taxon>
        <taxon>Fungi</taxon>
        <taxon>Dikarya</taxon>
        <taxon>Basidiomycota</taxon>
        <taxon>Agaricomycotina</taxon>
        <taxon>Agaricomycetes</taxon>
        <taxon>Agaricomycetidae</taxon>
        <taxon>Boletales</taxon>
        <taxon>Boletineae</taxon>
        <taxon>Boletaceae</taxon>
        <taxon>Boletoideae</taxon>
        <taxon>Boletus</taxon>
    </lineage>
</organism>
<keyword evidence="4 6" id="KW-0862">Zinc</keyword>
<dbReference type="GO" id="GO:0008270">
    <property type="term" value="F:zinc ion binding"/>
    <property type="evidence" value="ECO:0007669"/>
    <property type="project" value="UniProtKB-KW"/>
</dbReference>
<evidence type="ECO:0000256" key="4">
    <source>
        <dbReference type="ARBA" id="ARBA00022833"/>
    </source>
</evidence>
<comment type="pathway">
    <text evidence="6">Protein modification; protein ubiquitination.</text>
</comment>
<dbReference type="PANTHER" id="PTHR23163:SF0">
    <property type="entry name" value="E3 UBIQUITIN-PROTEIN LIGASE BRE1"/>
    <property type="match status" value="1"/>
</dbReference>
<evidence type="ECO:0000256" key="6">
    <source>
        <dbReference type="RuleBase" id="RU365038"/>
    </source>
</evidence>
<evidence type="ECO:0000256" key="1">
    <source>
        <dbReference type="ARBA" id="ARBA00004123"/>
    </source>
</evidence>
<dbReference type="GO" id="GO:0006325">
    <property type="term" value="P:chromatin organization"/>
    <property type="evidence" value="ECO:0007669"/>
    <property type="project" value="UniProtKB-KW"/>
</dbReference>
<reference evidence="10" key="1">
    <citation type="submission" date="2021-03" db="EMBL/GenBank/DDBJ databases">
        <title>Evolutionary innovations through gain and loss of genes in the ectomycorrhizal Boletales.</title>
        <authorList>
            <person name="Wu G."/>
            <person name="Miyauchi S."/>
            <person name="Morin E."/>
            <person name="Yang Z.-L."/>
            <person name="Xu J."/>
            <person name="Martin F.M."/>
        </authorList>
    </citation>
    <scope>NUCLEOTIDE SEQUENCE</scope>
    <source>
        <strain evidence="10">BR01</strain>
    </source>
</reference>
<keyword evidence="6" id="KW-0808">Transferase</keyword>
<feature type="coiled-coil region" evidence="7">
    <location>
        <begin position="465"/>
        <end position="552"/>
    </location>
</feature>
<evidence type="ECO:0000256" key="7">
    <source>
        <dbReference type="SAM" id="Coils"/>
    </source>
</evidence>
<dbReference type="GO" id="GO:0016567">
    <property type="term" value="P:protein ubiquitination"/>
    <property type="evidence" value="ECO:0007669"/>
    <property type="project" value="UniProtKB-UniRule"/>
</dbReference>
<evidence type="ECO:0000256" key="3">
    <source>
        <dbReference type="ARBA" id="ARBA00022771"/>
    </source>
</evidence>
<dbReference type="EMBL" id="JAGFBS010000007">
    <property type="protein sequence ID" value="KAG6378301.1"/>
    <property type="molecule type" value="Genomic_DNA"/>
</dbReference>
<dbReference type="GO" id="GO:0033503">
    <property type="term" value="C:HULC complex"/>
    <property type="evidence" value="ECO:0007669"/>
    <property type="project" value="TreeGrafter"/>
</dbReference>
<gene>
    <name evidence="10" type="ORF">JVT61DRAFT_14020</name>
</gene>
<dbReference type="Pfam" id="PF08647">
    <property type="entry name" value="BRE1"/>
    <property type="match status" value="1"/>
</dbReference>
<evidence type="ECO:0000256" key="5">
    <source>
        <dbReference type="ARBA" id="ARBA00023242"/>
    </source>
</evidence>
<feature type="region of interest" description="Disordered" evidence="8">
    <location>
        <begin position="219"/>
        <end position="276"/>
    </location>
</feature>
<evidence type="ECO:0000259" key="9">
    <source>
        <dbReference type="Pfam" id="PF26095"/>
    </source>
</evidence>
<dbReference type="PANTHER" id="PTHR23163">
    <property type="entry name" value="RING FINGER PROTEIN-RELATED"/>
    <property type="match status" value="1"/>
</dbReference>
<keyword evidence="5 6" id="KW-0539">Nucleus</keyword>
<keyword evidence="6 7" id="KW-0175">Coiled coil</keyword>
<comment type="subcellular location">
    <subcellularLocation>
        <location evidence="1 6">Nucleus</location>
    </subcellularLocation>
</comment>
<dbReference type="AlphaFoldDB" id="A0A8I3AAU9"/>
<dbReference type="InterPro" id="IPR058643">
    <property type="entry name" value="BRE1-like_CC"/>
</dbReference>
<keyword evidence="6" id="KW-0156">Chromatin regulator</keyword>
<dbReference type="Pfam" id="PF26095">
    <property type="entry name" value="CC_Bre1"/>
    <property type="match status" value="1"/>
</dbReference>
<evidence type="ECO:0000313" key="11">
    <source>
        <dbReference type="Proteomes" id="UP000683000"/>
    </source>
</evidence>
<evidence type="ECO:0000313" key="10">
    <source>
        <dbReference type="EMBL" id="KAG6378301.1"/>
    </source>
</evidence>
<dbReference type="GO" id="GO:0005634">
    <property type="term" value="C:nucleus"/>
    <property type="evidence" value="ECO:0007669"/>
    <property type="project" value="UniProtKB-SubCell"/>
</dbReference>
<feature type="compositionally biased region" description="Polar residues" evidence="8">
    <location>
        <begin position="219"/>
        <end position="234"/>
    </location>
</feature>
<keyword evidence="6" id="KW-0833">Ubl conjugation pathway</keyword>
<name>A0A8I3AAU9_9AGAM</name>
<feature type="region of interest" description="Disordered" evidence="8">
    <location>
        <begin position="1"/>
        <end position="43"/>
    </location>
</feature>
<dbReference type="EC" id="2.3.2.27" evidence="6"/>
<protein>
    <recommendedName>
        <fullName evidence="6">E3 ubiquitin protein ligase</fullName>
        <ecNumber evidence="6">2.3.2.27</ecNumber>
    </recommendedName>
</protein>
<comment type="caution">
    <text evidence="10">The sequence shown here is derived from an EMBL/GenBank/DDBJ whole genome shotgun (WGS) entry which is preliminary data.</text>
</comment>
<dbReference type="OrthoDB" id="10266039at2759"/>
<dbReference type="Proteomes" id="UP000683000">
    <property type="component" value="Unassembled WGS sequence"/>
</dbReference>
<dbReference type="GO" id="GO:0061630">
    <property type="term" value="F:ubiquitin protein ligase activity"/>
    <property type="evidence" value="ECO:0007669"/>
    <property type="project" value="UniProtKB-EC"/>
</dbReference>
<feature type="compositionally biased region" description="Basic and acidic residues" evidence="8">
    <location>
        <begin position="263"/>
        <end position="276"/>
    </location>
</feature>
<feature type="coiled-coil region" evidence="7">
    <location>
        <begin position="342"/>
        <end position="380"/>
    </location>
</feature>
<evidence type="ECO:0000256" key="2">
    <source>
        <dbReference type="ARBA" id="ARBA00022723"/>
    </source>
</evidence>
<proteinExistence type="inferred from homology"/>
<keyword evidence="11" id="KW-1185">Reference proteome</keyword>